<sequence length="393" mass="44217">MIFTAGSPLFQIKRLKNLFMASLLLFLCSEVMAAADHSRQLLELRAKMSDQQGDIVSQQKTLNAIQDLLKKDELALASSSKKLRELQSDLKQNKATEAKLVTEQSNLEAKLKDQSLQLSKYLRAAYIAGDAEAIKLLLKGQDLDQMERNITYYQYLGEARVSAIKLLQQNHQDLLKNKKALDSQRQKLQKLVVQQQSVQNSNKAQQEQRMLTLKEMNKALENDQLQVKKLLADEQSLQLQINQIIEEQQVQSTSTQVSEFPLVGLASLKGKLNPPTKGKVLHSYGSNSQGSNTWKGIVFDAHPGQDVLSIADGKVVFSNWMRGYGLVIAIDHGKEYMSMYGYNQSLQHNVGDFVRAGDLIAKAGNSGGQQTNSLYFQMRYKGKTENPKRWLKP</sequence>
<feature type="domain" description="M23ase beta-sheet core" evidence="3">
    <location>
        <begin position="293"/>
        <end position="387"/>
    </location>
</feature>
<dbReference type="GO" id="GO:0004222">
    <property type="term" value="F:metalloendopeptidase activity"/>
    <property type="evidence" value="ECO:0007669"/>
    <property type="project" value="TreeGrafter"/>
</dbReference>
<dbReference type="AlphaFoldDB" id="A0A420ELC5"/>
<evidence type="ECO:0000256" key="2">
    <source>
        <dbReference type="SAM" id="SignalP"/>
    </source>
</evidence>
<dbReference type="EMBL" id="RAQO01000002">
    <property type="protein sequence ID" value="RKF21488.1"/>
    <property type="molecule type" value="Genomic_DNA"/>
</dbReference>
<dbReference type="InterPro" id="IPR011055">
    <property type="entry name" value="Dup_hybrid_motif"/>
</dbReference>
<evidence type="ECO:0000313" key="5">
    <source>
        <dbReference type="Proteomes" id="UP000286482"/>
    </source>
</evidence>
<dbReference type="Pfam" id="PF01551">
    <property type="entry name" value="Peptidase_M23"/>
    <property type="match status" value="1"/>
</dbReference>
<dbReference type="Gene3D" id="2.70.70.10">
    <property type="entry name" value="Glucose Permease (Domain IIA)"/>
    <property type="match status" value="1"/>
</dbReference>
<keyword evidence="2" id="KW-0732">Signal</keyword>
<keyword evidence="1" id="KW-0175">Coiled coil</keyword>
<feature type="chain" id="PRO_5019205482" description="M23ase beta-sheet core domain-containing protein" evidence="2">
    <location>
        <begin position="34"/>
        <end position="393"/>
    </location>
</feature>
<dbReference type="CDD" id="cd12797">
    <property type="entry name" value="M23_peptidase"/>
    <property type="match status" value="1"/>
</dbReference>
<accession>A0A420ELC5</accession>
<name>A0A420ELC5_9ALTE</name>
<dbReference type="InterPro" id="IPR050570">
    <property type="entry name" value="Cell_wall_metabolism_enzyme"/>
</dbReference>
<evidence type="ECO:0000256" key="1">
    <source>
        <dbReference type="SAM" id="Coils"/>
    </source>
</evidence>
<organism evidence="4 5">
    <name type="scientific">Alginatibacterium sediminis</name>
    <dbReference type="NCBI Taxonomy" id="2164068"/>
    <lineage>
        <taxon>Bacteria</taxon>
        <taxon>Pseudomonadati</taxon>
        <taxon>Pseudomonadota</taxon>
        <taxon>Gammaproteobacteria</taxon>
        <taxon>Alteromonadales</taxon>
        <taxon>Alteromonadaceae</taxon>
        <taxon>Alginatibacterium</taxon>
    </lineage>
</organism>
<dbReference type="Proteomes" id="UP000286482">
    <property type="component" value="Unassembled WGS sequence"/>
</dbReference>
<gene>
    <name evidence="4" type="ORF">DBZ36_02230</name>
</gene>
<protein>
    <recommendedName>
        <fullName evidence="3">M23ase beta-sheet core domain-containing protein</fullName>
    </recommendedName>
</protein>
<feature type="coiled-coil region" evidence="1">
    <location>
        <begin position="69"/>
        <end position="96"/>
    </location>
</feature>
<reference evidence="4 5" key="1">
    <citation type="submission" date="2018-09" db="EMBL/GenBank/DDBJ databases">
        <authorList>
            <person name="Wang Z."/>
        </authorList>
    </citation>
    <scope>NUCLEOTIDE SEQUENCE [LARGE SCALE GENOMIC DNA]</scope>
    <source>
        <strain evidence="4 5">ALS 81</strain>
    </source>
</reference>
<comment type="caution">
    <text evidence="4">The sequence shown here is derived from an EMBL/GenBank/DDBJ whole genome shotgun (WGS) entry which is preliminary data.</text>
</comment>
<evidence type="ECO:0000259" key="3">
    <source>
        <dbReference type="Pfam" id="PF01551"/>
    </source>
</evidence>
<dbReference type="FunFam" id="2.70.70.10:FF:000003">
    <property type="entry name" value="Murein hydrolase activator EnvC"/>
    <property type="match status" value="1"/>
</dbReference>
<keyword evidence="5" id="KW-1185">Reference proteome</keyword>
<dbReference type="SUPFAM" id="SSF51261">
    <property type="entry name" value="Duplicated hybrid motif"/>
    <property type="match status" value="1"/>
</dbReference>
<dbReference type="PANTHER" id="PTHR21666">
    <property type="entry name" value="PEPTIDASE-RELATED"/>
    <property type="match status" value="1"/>
</dbReference>
<dbReference type="PANTHER" id="PTHR21666:SF270">
    <property type="entry name" value="MUREIN HYDROLASE ACTIVATOR ENVC"/>
    <property type="match status" value="1"/>
</dbReference>
<evidence type="ECO:0000313" key="4">
    <source>
        <dbReference type="EMBL" id="RKF21488.1"/>
    </source>
</evidence>
<feature type="signal peptide" evidence="2">
    <location>
        <begin position="1"/>
        <end position="33"/>
    </location>
</feature>
<feature type="coiled-coil region" evidence="1">
    <location>
        <begin position="164"/>
        <end position="247"/>
    </location>
</feature>
<dbReference type="InterPro" id="IPR016047">
    <property type="entry name" value="M23ase_b-sheet_dom"/>
</dbReference>
<proteinExistence type="predicted"/>